<comment type="caution">
    <text evidence="1">The sequence shown here is derived from an EMBL/GenBank/DDBJ whole genome shotgun (WGS) entry which is preliminary data.</text>
</comment>
<keyword evidence="1" id="KW-0969">Cilium</keyword>
<sequence length="172" mass="18143">MFMYIVLGSGFFTTQKSHEVVYAGVGSAASNLVVKGDVYGILPAYSDNISYIQFDLGLAAGGYPVDVAKLTIIYSDTTTSPTVLPGSPVYAPGIVPAAGTWSIIQKSGSGIANPDTDHVLRIGQTYTIRMNPWENGIPPRESIHIEIRPEAGASLAISRTVPPSLTATTVLT</sequence>
<name>A0A0W8F066_9ZZZZ</name>
<keyword evidence="1" id="KW-0966">Cell projection</keyword>
<dbReference type="GO" id="GO:0097588">
    <property type="term" value="P:archaeal or bacterial-type flagellum-dependent cell motility"/>
    <property type="evidence" value="ECO:0007669"/>
    <property type="project" value="InterPro"/>
</dbReference>
<dbReference type="PANTHER" id="PTHR35903:SF1">
    <property type="entry name" value="FLAGELLIN B1"/>
    <property type="match status" value="1"/>
</dbReference>
<dbReference type="Pfam" id="PF01917">
    <property type="entry name" value="Flagellin_arch-type"/>
    <property type="match status" value="1"/>
</dbReference>
<evidence type="ECO:0000313" key="1">
    <source>
        <dbReference type="EMBL" id="KUG14225.1"/>
    </source>
</evidence>
<proteinExistence type="predicted"/>
<dbReference type="AlphaFoldDB" id="A0A0W8F066"/>
<dbReference type="EMBL" id="LNQE01001686">
    <property type="protein sequence ID" value="KUG14225.1"/>
    <property type="molecule type" value="Genomic_DNA"/>
</dbReference>
<dbReference type="GO" id="GO:0005198">
    <property type="term" value="F:structural molecule activity"/>
    <property type="evidence" value="ECO:0007669"/>
    <property type="project" value="InterPro"/>
</dbReference>
<gene>
    <name evidence="1" type="ORF">ASZ90_016143</name>
</gene>
<dbReference type="InterPro" id="IPR002774">
    <property type="entry name" value="Flagellin_arc-type"/>
</dbReference>
<dbReference type="PANTHER" id="PTHR35903">
    <property type="entry name" value="FLAGELLIN B1"/>
    <property type="match status" value="1"/>
</dbReference>
<accession>A0A0W8F066</accession>
<protein>
    <submittedName>
        <fullName evidence="1">Flagellin flab1</fullName>
    </submittedName>
</protein>
<organism evidence="1">
    <name type="scientific">hydrocarbon metagenome</name>
    <dbReference type="NCBI Taxonomy" id="938273"/>
    <lineage>
        <taxon>unclassified sequences</taxon>
        <taxon>metagenomes</taxon>
        <taxon>ecological metagenomes</taxon>
    </lineage>
</organism>
<keyword evidence="1" id="KW-0282">Flagellum</keyword>
<reference evidence="1" key="1">
    <citation type="journal article" date="2015" name="Proc. Natl. Acad. Sci. U.S.A.">
        <title>Networks of energetic and metabolic interactions define dynamics in microbial communities.</title>
        <authorList>
            <person name="Embree M."/>
            <person name="Liu J.K."/>
            <person name="Al-Bassam M.M."/>
            <person name="Zengler K."/>
        </authorList>
    </citation>
    <scope>NUCLEOTIDE SEQUENCE</scope>
</reference>